<dbReference type="EMBL" id="BAABGT010000029">
    <property type="protein sequence ID" value="GAA4544872.1"/>
    <property type="molecule type" value="Genomic_DNA"/>
</dbReference>
<gene>
    <name evidence="1" type="ORF">GCM10023175_23780</name>
</gene>
<proteinExistence type="predicted"/>
<dbReference type="RefSeq" id="WP_345416008.1">
    <property type="nucleotide sequence ID" value="NZ_BAABGT010000029.1"/>
</dbReference>
<accession>A0ABP8RQ78</accession>
<dbReference type="Proteomes" id="UP001501598">
    <property type="component" value="Unassembled WGS sequence"/>
</dbReference>
<organism evidence="1 2">
    <name type="scientific">Pseudonocardia xishanensis</name>
    <dbReference type="NCBI Taxonomy" id="630995"/>
    <lineage>
        <taxon>Bacteria</taxon>
        <taxon>Bacillati</taxon>
        <taxon>Actinomycetota</taxon>
        <taxon>Actinomycetes</taxon>
        <taxon>Pseudonocardiales</taxon>
        <taxon>Pseudonocardiaceae</taxon>
        <taxon>Pseudonocardia</taxon>
    </lineage>
</organism>
<name>A0ABP8RQ78_9PSEU</name>
<evidence type="ECO:0000313" key="1">
    <source>
        <dbReference type="EMBL" id="GAA4544872.1"/>
    </source>
</evidence>
<sequence length="68" mass="7093">MRSALFPPPVRVLADPWIAPAGRAVALPADADLAAYEAAGATGWLAEVDLGDGRADVRAVIRNGPWAR</sequence>
<protein>
    <submittedName>
        <fullName evidence="1">Uncharacterized protein</fullName>
    </submittedName>
</protein>
<keyword evidence="2" id="KW-1185">Reference proteome</keyword>
<reference evidence="2" key="1">
    <citation type="journal article" date="2019" name="Int. J. Syst. Evol. Microbiol.">
        <title>The Global Catalogue of Microorganisms (GCM) 10K type strain sequencing project: providing services to taxonomists for standard genome sequencing and annotation.</title>
        <authorList>
            <consortium name="The Broad Institute Genomics Platform"/>
            <consortium name="The Broad Institute Genome Sequencing Center for Infectious Disease"/>
            <person name="Wu L."/>
            <person name="Ma J."/>
        </authorList>
    </citation>
    <scope>NUCLEOTIDE SEQUENCE [LARGE SCALE GENOMIC DNA]</scope>
    <source>
        <strain evidence="2">JCM 17906</strain>
    </source>
</reference>
<comment type="caution">
    <text evidence="1">The sequence shown here is derived from an EMBL/GenBank/DDBJ whole genome shotgun (WGS) entry which is preliminary data.</text>
</comment>
<evidence type="ECO:0000313" key="2">
    <source>
        <dbReference type="Proteomes" id="UP001501598"/>
    </source>
</evidence>